<feature type="transmembrane region" description="Helical" evidence="4">
    <location>
        <begin position="204"/>
        <end position="226"/>
    </location>
</feature>
<proteinExistence type="predicted"/>
<keyword evidence="2" id="KW-0067">ATP-binding</keyword>
<reference evidence="7" key="1">
    <citation type="submission" date="2018-02" db="EMBL/GenBank/DDBJ databases">
        <title>Genome sequencing of Solimonas sp. HR-BB.</title>
        <authorList>
            <person name="Lee Y."/>
            <person name="Jeon C.O."/>
        </authorList>
    </citation>
    <scope>NUCLEOTIDE SEQUENCE [LARGE SCALE GENOMIC DNA]</scope>
    <source>
        <strain evidence="7">HR-U</strain>
    </source>
</reference>
<dbReference type="Gene3D" id="3.40.50.300">
    <property type="entry name" value="P-loop containing nucleotide triphosphate hydrolases"/>
    <property type="match status" value="1"/>
</dbReference>
<dbReference type="InterPro" id="IPR027417">
    <property type="entry name" value="P-loop_NTPase"/>
</dbReference>
<gene>
    <name evidence="6" type="ORF">C5O19_12265</name>
</gene>
<dbReference type="GO" id="GO:0005524">
    <property type="term" value="F:ATP binding"/>
    <property type="evidence" value="ECO:0007669"/>
    <property type="project" value="UniProtKB-KW"/>
</dbReference>
<feature type="transmembrane region" description="Helical" evidence="4">
    <location>
        <begin position="21"/>
        <end position="43"/>
    </location>
</feature>
<keyword evidence="4" id="KW-0472">Membrane</keyword>
<evidence type="ECO:0000256" key="4">
    <source>
        <dbReference type="SAM" id="Phobius"/>
    </source>
</evidence>
<dbReference type="InterPro" id="IPR045076">
    <property type="entry name" value="MutS"/>
</dbReference>
<name>A0A2S7IRM4_9BACT</name>
<dbReference type="GO" id="GO:0005829">
    <property type="term" value="C:cytosol"/>
    <property type="evidence" value="ECO:0007669"/>
    <property type="project" value="TreeGrafter"/>
</dbReference>
<dbReference type="Pfam" id="PF00488">
    <property type="entry name" value="MutS_V"/>
    <property type="match status" value="1"/>
</dbReference>
<dbReference type="GO" id="GO:0030983">
    <property type="term" value="F:mismatched DNA binding"/>
    <property type="evidence" value="ECO:0007669"/>
    <property type="project" value="InterPro"/>
</dbReference>
<evidence type="ECO:0000313" key="6">
    <source>
        <dbReference type="EMBL" id="PQA60354.1"/>
    </source>
</evidence>
<dbReference type="PANTHER" id="PTHR11361:SF99">
    <property type="entry name" value="DNA MISMATCH REPAIR PROTEIN"/>
    <property type="match status" value="1"/>
</dbReference>
<evidence type="ECO:0000313" key="7">
    <source>
        <dbReference type="Proteomes" id="UP000239590"/>
    </source>
</evidence>
<dbReference type="SUPFAM" id="SSF52540">
    <property type="entry name" value="P-loop containing nucleoside triphosphate hydrolases"/>
    <property type="match status" value="1"/>
</dbReference>
<keyword evidence="4" id="KW-0812">Transmembrane</keyword>
<evidence type="ECO:0000259" key="5">
    <source>
        <dbReference type="SMART" id="SM00534"/>
    </source>
</evidence>
<keyword evidence="7" id="KW-1185">Reference proteome</keyword>
<accession>A0A2S7IRM4</accession>
<dbReference type="OrthoDB" id="9802448at2"/>
<evidence type="ECO:0000256" key="2">
    <source>
        <dbReference type="ARBA" id="ARBA00022840"/>
    </source>
</evidence>
<dbReference type="InterPro" id="IPR036187">
    <property type="entry name" value="DNA_mismatch_repair_MutS_sf"/>
</dbReference>
<dbReference type="InterPro" id="IPR000432">
    <property type="entry name" value="DNA_mismatch_repair_MutS_C"/>
</dbReference>
<dbReference type="Proteomes" id="UP000239590">
    <property type="component" value="Unassembled WGS sequence"/>
</dbReference>
<dbReference type="SMART" id="SM00534">
    <property type="entry name" value="MUTSac"/>
    <property type="match status" value="1"/>
</dbReference>
<dbReference type="RefSeq" id="WP_104712555.1">
    <property type="nucleotide sequence ID" value="NZ_PTRA01000001.1"/>
</dbReference>
<feature type="transmembrane region" description="Helical" evidence="4">
    <location>
        <begin position="49"/>
        <end position="66"/>
    </location>
</feature>
<keyword evidence="1" id="KW-0547">Nucleotide-binding</keyword>
<protein>
    <submittedName>
        <fullName evidence="6">DNA mismatch repair protein</fullName>
    </submittedName>
</protein>
<dbReference type="PANTHER" id="PTHR11361">
    <property type="entry name" value="DNA MISMATCH REPAIR PROTEIN MUTS FAMILY MEMBER"/>
    <property type="match status" value="1"/>
</dbReference>
<feature type="transmembrane region" description="Helical" evidence="4">
    <location>
        <begin position="232"/>
        <end position="248"/>
    </location>
</feature>
<feature type="domain" description="DNA mismatch repair proteins mutS family" evidence="5">
    <location>
        <begin position="414"/>
        <end position="587"/>
    </location>
</feature>
<sequence>MSFYAERLAQFQGESEQLSRRYNWIGTLRFLTVVLAGALIYLAQRSNESGYWLLLLLPAVFFRYLMYRHERLSDRIALTRQLIQINQDELDYLNGSRIPFQAGTEHLQTAHSYSYDLDIFGEKSLYQHLNRTATSIGQAALAQQLLHRLPDAAITPRQRAVQALATRPEWRQEFLALGTMGQDTAEEYAALVEWSERKSPPVSVLTRTLAIIFPALLALCLGGFVWTWDDDFLTLAGFMGLINLFILSRNLKQVKAETVDSERIGLIIKKYSTLIAAIESQTFQSEELQDLQQRLRTNGSLASTQVRQLSSLLAAMNGINHALAAVLTNGLYVSHVHTLHRLLQWKAQYAASLRSWLETIGTFESINSFANLSYNNPDFVFPSLSDSGEIAFKSLGHPLLNRTKRVTNDVRFSPRFMILTGSNMSGKSTFLRTLGINMLLTNVGSCVCATEARVQPLDILVSMRLNDSLADSESYFFAEVKRLQSILQTLQTKPCFILLDELFRGTNSDDKRNGTIEVIKKIIQYNAWGVIATHDLEVCEITEQYPQKLINKRFEVEIVNDELVFPYQLLDGICQNRSATFLMQKMGVI</sequence>
<organism evidence="6 7">
    <name type="scientific">Siphonobacter curvatus</name>
    <dbReference type="NCBI Taxonomy" id="2094562"/>
    <lineage>
        <taxon>Bacteria</taxon>
        <taxon>Pseudomonadati</taxon>
        <taxon>Bacteroidota</taxon>
        <taxon>Cytophagia</taxon>
        <taxon>Cytophagales</taxon>
        <taxon>Cytophagaceae</taxon>
        <taxon>Siphonobacter</taxon>
    </lineage>
</organism>
<evidence type="ECO:0000256" key="3">
    <source>
        <dbReference type="ARBA" id="ARBA00023125"/>
    </source>
</evidence>
<dbReference type="AlphaFoldDB" id="A0A2S7IRM4"/>
<comment type="caution">
    <text evidence="6">The sequence shown here is derived from an EMBL/GenBank/DDBJ whole genome shotgun (WGS) entry which is preliminary data.</text>
</comment>
<keyword evidence="3" id="KW-0238">DNA-binding</keyword>
<evidence type="ECO:0000256" key="1">
    <source>
        <dbReference type="ARBA" id="ARBA00022741"/>
    </source>
</evidence>
<dbReference type="EMBL" id="PTRA01000001">
    <property type="protein sequence ID" value="PQA60354.1"/>
    <property type="molecule type" value="Genomic_DNA"/>
</dbReference>
<dbReference type="GO" id="GO:0140664">
    <property type="term" value="F:ATP-dependent DNA damage sensor activity"/>
    <property type="evidence" value="ECO:0007669"/>
    <property type="project" value="InterPro"/>
</dbReference>
<dbReference type="SUPFAM" id="SSF48334">
    <property type="entry name" value="DNA repair protein MutS, domain III"/>
    <property type="match status" value="1"/>
</dbReference>
<dbReference type="GO" id="GO:0006298">
    <property type="term" value="P:mismatch repair"/>
    <property type="evidence" value="ECO:0007669"/>
    <property type="project" value="InterPro"/>
</dbReference>
<dbReference type="Gene3D" id="1.10.1420.10">
    <property type="match status" value="1"/>
</dbReference>
<keyword evidence="4" id="KW-1133">Transmembrane helix</keyword>